<proteinExistence type="predicted"/>
<organism evidence="2 3">
    <name type="scientific">Aquibium oceanicum</name>
    <dbReference type="NCBI Taxonomy" id="1670800"/>
    <lineage>
        <taxon>Bacteria</taxon>
        <taxon>Pseudomonadati</taxon>
        <taxon>Pseudomonadota</taxon>
        <taxon>Alphaproteobacteria</taxon>
        <taxon>Hyphomicrobiales</taxon>
        <taxon>Phyllobacteriaceae</taxon>
        <taxon>Aquibium</taxon>
    </lineage>
</organism>
<keyword evidence="1" id="KW-0472">Membrane</keyword>
<reference evidence="3" key="1">
    <citation type="submission" date="2016-11" db="EMBL/GenBank/DDBJ databases">
        <title>Mesorhizobium oceanicum sp. nov., isolated from deep seawater in South China Sea.</title>
        <authorList>
            <person name="Fu G.-Y."/>
        </authorList>
    </citation>
    <scope>NUCLEOTIDE SEQUENCE [LARGE SCALE GENOMIC DNA]</scope>
    <source>
        <strain evidence="3">B7</strain>
    </source>
</reference>
<dbReference type="Proteomes" id="UP000182840">
    <property type="component" value="Chromosome"/>
</dbReference>
<dbReference type="EMBL" id="CP018171">
    <property type="protein sequence ID" value="APH73087.1"/>
    <property type="molecule type" value="Genomic_DNA"/>
</dbReference>
<dbReference type="OrthoDB" id="7550695at2"/>
<gene>
    <name evidence="2" type="ORF">BSQ44_18200</name>
</gene>
<dbReference type="STRING" id="1670800.BSQ44_18200"/>
<feature type="transmembrane region" description="Helical" evidence="1">
    <location>
        <begin position="12"/>
        <end position="34"/>
    </location>
</feature>
<evidence type="ECO:0000313" key="3">
    <source>
        <dbReference type="Proteomes" id="UP000182840"/>
    </source>
</evidence>
<keyword evidence="1" id="KW-1133">Transmembrane helix</keyword>
<dbReference type="AlphaFoldDB" id="A0A1L3SUI1"/>
<keyword evidence="1" id="KW-0812">Transmembrane</keyword>
<name>A0A1L3SUI1_9HYPH</name>
<sequence>MPLLRFLWRIVRAILIPLVVVVAIPVLGFAYGWLTTSPPPPLTDPGTRVDAPAPELSAQIRREIPGYQRPEESTFLTYPEWSIVYAAREYADFVADRSESDFPYWRTIGRFWQDYAMVVRATEDYPFNSQNHVMLVVIGTSHTIEHAIQSVWENTVGRLTEWAAGWEKTRQDIFQAEVAAEYASFLDQTPWYRFPYAEKRAGLWRLPNANGMATLRSRERKLAFGLAYTIKQAYAGLITAGLAATTDPAFLDIHAWAQGPVWEAIAGEPDTELEMELGDAGVVFVTRRYQVFTDMIPRLIEKGVRFVEIGGNDRIFLTVLSNEAIRLPDGTSELFAYQVPADPALRRTGIVASVPRLHEVLPEIMRNGVRLEHVYDY</sequence>
<dbReference type="KEGG" id="meso:BSQ44_18200"/>
<evidence type="ECO:0000313" key="2">
    <source>
        <dbReference type="EMBL" id="APH73087.1"/>
    </source>
</evidence>
<evidence type="ECO:0000256" key="1">
    <source>
        <dbReference type="SAM" id="Phobius"/>
    </source>
</evidence>
<protein>
    <submittedName>
        <fullName evidence="2">Uncharacterized protein</fullName>
    </submittedName>
</protein>
<keyword evidence="3" id="KW-1185">Reference proteome</keyword>
<accession>A0A1L3SUI1</accession>